<evidence type="ECO:0000256" key="3">
    <source>
        <dbReference type="ARBA" id="ARBA00022525"/>
    </source>
</evidence>
<dbReference type="SUPFAM" id="SSF47565">
    <property type="entry name" value="Insect pheromone/odorant-binding proteins"/>
    <property type="match status" value="1"/>
</dbReference>
<dbReference type="GO" id="GO:0005576">
    <property type="term" value="C:extracellular region"/>
    <property type="evidence" value="ECO:0007669"/>
    <property type="project" value="UniProtKB-SubCell"/>
</dbReference>
<evidence type="ECO:0000256" key="2">
    <source>
        <dbReference type="ARBA" id="ARBA00008098"/>
    </source>
</evidence>
<dbReference type="InterPro" id="IPR006170">
    <property type="entry name" value="PBP/GOBP"/>
</dbReference>
<dbReference type="InterPro" id="IPR036728">
    <property type="entry name" value="PBP_GOBP_sf"/>
</dbReference>
<reference evidence="4" key="1">
    <citation type="submission" date="2013-10" db="EMBL/GenBank/DDBJ databases">
        <authorList>
            <person name="Gong Z."/>
            <person name="Wu Y."/>
        </authorList>
    </citation>
    <scope>NUCLEOTIDE SEQUENCE</scope>
</reference>
<organism evidence="4">
    <name type="scientific">Sitodiplosis mosellana</name>
    <name type="common">orange wheat blossom midge</name>
    <dbReference type="NCBI Taxonomy" id="263140"/>
    <lineage>
        <taxon>Eukaryota</taxon>
        <taxon>Metazoa</taxon>
        <taxon>Ecdysozoa</taxon>
        <taxon>Arthropoda</taxon>
        <taxon>Hexapoda</taxon>
        <taxon>Insecta</taxon>
        <taxon>Pterygota</taxon>
        <taxon>Neoptera</taxon>
        <taxon>Endopterygota</taxon>
        <taxon>Diptera</taxon>
        <taxon>Nematocera</taxon>
        <taxon>Sciaroidea</taxon>
        <taxon>Cecidomyiidae</taxon>
        <taxon>Sitodiplosis</taxon>
    </lineage>
</organism>
<dbReference type="Gene3D" id="1.10.238.20">
    <property type="entry name" value="Pheromone/general odorant binding protein domain"/>
    <property type="match status" value="1"/>
</dbReference>
<dbReference type="EMBL" id="KF782368">
    <property type="protein sequence ID" value="AHW83258.1"/>
    <property type="molecule type" value="mRNA"/>
</dbReference>
<name>X5FT09_9DIPT</name>
<reference evidence="4" key="2">
    <citation type="journal article" date="2014" name="Biochem. Biophys. Res. Commun.">
        <title>Identification and expression profile analysis of putative odorant-binding proteins in Sitodiplosis mosellana (Gehin) (Diptera: Cecidomyiidae).</title>
        <authorList>
            <person name="Gong Z.J."/>
            <person name="Miao J."/>
            <person name="Duan Y."/>
            <person name="Jiang Y.L."/>
            <person name="Li T."/>
            <person name="Wu Y.Q."/>
        </authorList>
    </citation>
    <scope>NUCLEOTIDE SEQUENCE</scope>
</reference>
<evidence type="ECO:0000256" key="1">
    <source>
        <dbReference type="ARBA" id="ARBA00004613"/>
    </source>
</evidence>
<feature type="non-terminal residue" evidence="4">
    <location>
        <position position="1"/>
    </location>
</feature>
<feature type="non-terminal residue" evidence="4">
    <location>
        <position position="112"/>
    </location>
</feature>
<dbReference type="AlphaFoldDB" id="X5FT09"/>
<dbReference type="GO" id="GO:0005549">
    <property type="term" value="F:odorant binding"/>
    <property type="evidence" value="ECO:0007669"/>
    <property type="project" value="InterPro"/>
</dbReference>
<keyword evidence="3" id="KW-0964">Secreted</keyword>
<comment type="subcellular location">
    <subcellularLocation>
        <location evidence="1">Secreted</location>
    </subcellularLocation>
</comment>
<sequence>LLAVVCATIGFSEQAITKEQAIEMYKKLAEECAAKEGASAADIQEAYAKKLPSTTPAKCMHACISEKIGFMKNNKIDVEGNIALAKKVFDNDAAKIQTATDIANECTGETDG</sequence>
<evidence type="ECO:0000313" key="4">
    <source>
        <dbReference type="EMBL" id="AHW83258.1"/>
    </source>
</evidence>
<protein>
    <submittedName>
        <fullName evidence="4">Odorant binding protein OBP13</fullName>
    </submittedName>
</protein>
<dbReference type="SMART" id="SM00708">
    <property type="entry name" value="PhBP"/>
    <property type="match status" value="1"/>
</dbReference>
<accession>X5FT09</accession>
<comment type="similarity">
    <text evidence="2">Belongs to the PBP/GOBP family.</text>
</comment>
<dbReference type="Pfam" id="PF01395">
    <property type="entry name" value="PBP_GOBP"/>
    <property type="match status" value="1"/>
</dbReference>
<proteinExistence type="evidence at transcript level"/>
<dbReference type="CDD" id="cd23992">
    <property type="entry name" value="PBP_GOBP"/>
    <property type="match status" value="1"/>
</dbReference>